<dbReference type="OrthoDB" id="9815825at2"/>
<proteinExistence type="predicted"/>
<dbReference type="EMBL" id="QMIG01000017">
    <property type="protein sequence ID" value="RAW12036.1"/>
    <property type="molecule type" value="Genomic_DNA"/>
</dbReference>
<dbReference type="RefSeq" id="WP_112259209.1">
    <property type="nucleotide sequence ID" value="NZ_QMIG01000017.1"/>
</dbReference>
<dbReference type="Gene3D" id="3.40.50.720">
    <property type="entry name" value="NAD(P)-binding Rossmann-like Domain"/>
    <property type="match status" value="1"/>
</dbReference>
<dbReference type="InterPro" id="IPR000683">
    <property type="entry name" value="Gfo/Idh/MocA-like_OxRdtase_N"/>
</dbReference>
<dbReference type="AlphaFoldDB" id="A0A329QIH0"/>
<reference evidence="3 4" key="1">
    <citation type="submission" date="2018-06" db="EMBL/GenBank/DDBJ databases">
        <title>Phytoactinopolyspora halophila sp. nov., a novel halophilic actinomycete isolated from a saline soil in China.</title>
        <authorList>
            <person name="Tang S.-K."/>
        </authorList>
    </citation>
    <scope>NUCLEOTIDE SEQUENCE [LARGE SCALE GENOMIC DNA]</scope>
    <source>
        <strain evidence="3 4">YIM 96934</strain>
    </source>
</reference>
<evidence type="ECO:0000259" key="1">
    <source>
        <dbReference type="Pfam" id="PF01408"/>
    </source>
</evidence>
<protein>
    <submittedName>
        <fullName evidence="3">Uncharacterized protein</fullName>
    </submittedName>
</protein>
<comment type="caution">
    <text evidence="3">The sequence shown here is derived from an EMBL/GenBank/DDBJ whole genome shotgun (WGS) entry which is preliminary data.</text>
</comment>
<evidence type="ECO:0000313" key="3">
    <source>
        <dbReference type="EMBL" id="RAW12036.1"/>
    </source>
</evidence>
<dbReference type="InterPro" id="IPR055170">
    <property type="entry name" value="GFO_IDH_MocA-like_dom"/>
</dbReference>
<dbReference type="SUPFAM" id="SSF51735">
    <property type="entry name" value="NAD(P)-binding Rossmann-fold domains"/>
    <property type="match status" value="1"/>
</dbReference>
<dbReference type="InterPro" id="IPR036291">
    <property type="entry name" value="NAD(P)-bd_dom_sf"/>
</dbReference>
<feature type="domain" description="Gfo/Idh/MocA-like oxidoreductase N-terminal" evidence="1">
    <location>
        <begin position="2"/>
        <end position="119"/>
    </location>
</feature>
<dbReference type="Proteomes" id="UP000250462">
    <property type="component" value="Unassembled WGS sequence"/>
</dbReference>
<sequence>MKALVVGAGFMGSLHARAIRDSTMADLHGVVDSSTSAASTLGAELGVKGFVELSEAIDEIEPDVAVIATPDSSHRKPAETLIKAGVHVLIEKPLATTVDDAEAILHRARARGSRVMTGHITRFFVRYTRVAEAVSGSTIGRPVMITTSTWGPKSIGARVAETTNPLWHFAIHDIDLIQWIGEGVVDEVDGAQLIESGADCSTFSATGSLSSGIGFNMVTGWTLPSSAAARWDLKVHCQGGVVQATWSGDGVTLYEPNGAHELDCTAWPSVRGQIGGALRAEVDHFLDAVTTGAPFLVRSEDALNAIRSAARLEQAACRRVTE</sequence>
<dbReference type="Pfam" id="PF22725">
    <property type="entry name" value="GFO_IDH_MocA_C3"/>
    <property type="match status" value="1"/>
</dbReference>
<dbReference type="GO" id="GO:0000166">
    <property type="term" value="F:nucleotide binding"/>
    <property type="evidence" value="ECO:0007669"/>
    <property type="project" value="InterPro"/>
</dbReference>
<organism evidence="3 4">
    <name type="scientific">Phytoactinopolyspora halophila</name>
    <dbReference type="NCBI Taxonomy" id="1981511"/>
    <lineage>
        <taxon>Bacteria</taxon>
        <taxon>Bacillati</taxon>
        <taxon>Actinomycetota</taxon>
        <taxon>Actinomycetes</taxon>
        <taxon>Jiangellales</taxon>
        <taxon>Jiangellaceae</taxon>
        <taxon>Phytoactinopolyspora</taxon>
    </lineage>
</organism>
<dbReference type="InterPro" id="IPR051450">
    <property type="entry name" value="Gfo/Idh/MocA_Oxidoreductases"/>
</dbReference>
<feature type="domain" description="GFO/IDH/MocA-like oxidoreductase" evidence="2">
    <location>
        <begin position="127"/>
        <end position="241"/>
    </location>
</feature>
<dbReference type="Pfam" id="PF01408">
    <property type="entry name" value="GFO_IDH_MocA"/>
    <property type="match status" value="1"/>
</dbReference>
<dbReference type="PANTHER" id="PTHR43377:SF1">
    <property type="entry name" value="BILIVERDIN REDUCTASE A"/>
    <property type="match status" value="1"/>
</dbReference>
<evidence type="ECO:0000259" key="2">
    <source>
        <dbReference type="Pfam" id="PF22725"/>
    </source>
</evidence>
<dbReference type="Gene3D" id="3.30.360.10">
    <property type="entry name" value="Dihydrodipicolinate Reductase, domain 2"/>
    <property type="match status" value="1"/>
</dbReference>
<name>A0A329QIH0_9ACTN</name>
<evidence type="ECO:0000313" key="4">
    <source>
        <dbReference type="Proteomes" id="UP000250462"/>
    </source>
</evidence>
<gene>
    <name evidence="3" type="ORF">DPM12_15305</name>
</gene>
<keyword evidence="4" id="KW-1185">Reference proteome</keyword>
<dbReference type="PANTHER" id="PTHR43377">
    <property type="entry name" value="BILIVERDIN REDUCTASE A"/>
    <property type="match status" value="1"/>
</dbReference>
<dbReference type="SUPFAM" id="SSF55347">
    <property type="entry name" value="Glyceraldehyde-3-phosphate dehydrogenase-like, C-terminal domain"/>
    <property type="match status" value="1"/>
</dbReference>
<accession>A0A329QIH0</accession>